<dbReference type="KEGG" id="blac:94348771"/>
<dbReference type="GeneID" id="94348771"/>
<keyword evidence="4" id="KW-1185">Reference proteome</keyword>
<dbReference type="OrthoDB" id="71736at2759"/>
<dbReference type="RefSeq" id="XP_067818794.1">
    <property type="nucleotide sequence ID" value="XM_067963100.1"/>
</dbReference>
<comment type="caution">
    <text evidence="3">The sequence shown here is derived from an EMBL/GenBank/DDBJ whole genome shotgun (WGS) entry which is preliminary data.</text>
</comment>
<evidence type="ECO:0000313" key="3">
    <source>
        <dbReference type="EMBL" id="TDH69295.1"/>
    </source>
</evidence>
<protein>
    <recommendedName>
        <fullName evidence="2">GAF domain-containing protein</fullName>
    </recommendedName>
</protein>
<feature type="compositionally biased region" description="Low complexity" evidence="1">
    <location>
        <begin position="31"/>
        <end position="45"/>
    </location>
</feature>
<name>A0A976FM91_BRELC</name>
<evidence type="ECO:0000259" key="2">
    <source>
        <dbReference type="Pfam" id="PF01590"/>
    </source>
</evidence>
<evidence type="ECO:0000256" key="1">
    <source>
        <dbReference type="SAM" id="MobiDB-lite"/>
    </source>
</evidence>
<dbReference type="EMBL" id="SHOA02000002">
    <property type="protein sequence ID" value="TDH69295.1"/>
    <property type="molecule type" value="Genomic_DNA"/>
</dbReference>
<dbReference type="InterPro" id="IPR029016">
    <property type="entry name" value="GAF-like_dom_sf"/>
</dbReference>
<dbReference type="Pfam" id="PF01590">
    <property type="entry name" value="GAF"/>
    <property type="match status" value="1"/>
</dbReference>
<reference evidence="3 4" key="1">
    <citation type="journal article" date="2021" name="Genome Biol.">
        <title>AFLAP: assembly-free linkage analysis pipeline using k-mers from genome sequencing data.</title>
        <authorList>
            <person name="Fletcher K."/>
            <person name="Zhang L."/>
            <person name="Gil J."/>
            <person name="Han R."/>
            <person name="Cavanaugh K."/>
            <person name="Michelmore R."/>
        </authorList>
    </citation>
    <scope>NUCLEOTIDE SEQUENCE [LARGE SCALE GENOMIC DNA]</scope>
    <source>
        <strain evidence="3 4">SF5</strain>
    </source>
</reference>
<dbReference type="Proteomes" id="UP000294530">
    <property type="component" value="Unassembled WGS sequence"/>
</dbReference>
<dbReference type="PANTHER" id="PTHR43102:SF2">
    <property type="entry name" value="GAF DOMAIN-CONTAINING PROTEIN"/>
    <property type="match status" value="1"/>
</dbReference>
<proteinExistence type="predicted"/>
<dbReference type="Gene3D" id="3.30.450.40">
    <property type="match status" value="1"/>
</dbReference>
<feature type="region of interest" description="Disordered" evidence="1">
    <location>
        <begin position="30"/>
        <end position="57"/>
    </location>
</feature>
<dbReference type="AlphaFoldDB" id="A0A976FM91"/>
<dbReference type="PANTHER" id="PTHR43102">
    <property type="entry name" value="SLR1143 PROTEIN"/>
    <property type="match status" value="1"/>
</dbReference>
<accession>A0A976FM91</accession>
<dbReference type="InterPro" id="IPR003018">
    <property type="entry name" value="GAF"/>
</dbReference>
<dbReference type="SUPFAM" id="SSF55781">
    <property type="entry name" value="GAF domain-like"/>
    <property type="match status" value="1"/>
</dbReference>
<sequence>MRVCVSCVAFHSLDSPTSAGSTGLLRTGGVSPFSSNSSRKTSNGSAPDRNRSSTLSSGVWLNPWPEPPYPLDEDERLIVLHELNIRELGLSGKFNMYCEVAAKTMKCPIAYVSIIEDEEQLLVANIGMAHTTLPRELSFCAHTICQPSVLVVLDTKNDERFRENPMVKGEKGAVKIRYYAGATIFSRDGHALGTVAVLDTKPRREADQEHIGMLQHLSFLASEKMTQSTIQEDSESDFL</sequence>
<organism evidence="3 4">
    <name type="scientific">Bremia lactucae</name>
    <name type="common">Lettuce downy mildew</name>
    <dbReference type="NCBI Taxonomy" id="4779"/>
    <lineage>
        <taxon>Eukaryota</taxon>
        <taxon>Sar</taxon>
        <taxon>Stramenopiles</taxon>
        <taxon>Oomycota</taxon>
        <taxon>Peronosporomycetes</taxon>
        <taxon>Peronosporales</taxon>
        <taxon>Peronosporaceae</taxon>
        <taxon>Bremia</taxon>
    </lineage>
</organism>
<gene>
    <name evidence="3" type="ORF">CCR75_005015</name>
</gene>
<feature type="domain" description="GAF" evidence="2">
    <location>
        <begin position="98"/>
        <end position="221"/>
    </location>
</feature>
<evidence type="ECO:0000313" key="4">
    <source>
        <dbReference type="Proteomes" id="UP000294530"/>
    </source>
</evidence>